<gene>
    <name evidence="1" type="ORF">ALC56_01498</name>
</gene>
<evidence type="ECO:0000313" key="2">
    <source>
        <dbReference type="Proteomes" id="UP000078541"/>
    </source>
</evidence>
<keyword evidence="2" id="KW-1185">Reference proteome</keyword>
<dbReference type="STRING" id="34720.A0A195FTL7"/>
<sequence>MTQTYKENENRKEIKKDNTCQIIKEKITIKKKKKNTQDELTLTCFACKCLKSNENEYDKIAKAWTLELPKMS</sequence>
<dbReference type="EMBL" id="KQ981264">
    <property type="protein sequence ID" value="KYN43960.1"/>
    <property type="molecule type" value="Genomic_DNA"/>
</dbReference>
<name>A0A195FTL7_9HYME</name>
<protein>
    <submittedName>
        <fullName evidence="1">Uncharacterized protein</fullName>
    </submittedName>
</protein>
<organism evidence="1 2">
    <name type="scientific">Trachymyrmex septentrionalis</name>
    <dbReference type="NCBI Taxonomy" id="34720"/>
    <lineage>
        <taxon>Eukaryota</taxon>
        <taxon>Metazoa</taxon>
        <taxon>Ecdysozoa</taxon>
        <taxon>Arthropoda</taxon>
        <taxon>Hexapoda</taxon>
        <taxon>Insecta</taxon>
        <taxon>Pterygota</taxon>
        <taxon>Neoptera</taxon>
        <taxon>Endopterygota</taxon>
        <taxon>Hymenoptera</taxon>
        <taxon>Apocrita</taxon>
        <taxon>Aculeata</taxon>
        <taxon>Formicoidea</taxon>
        <taxon>Formicidae</taxon>
        <taxon>Myrmicinae</taxon>
        <taxon>Trachymyrmex</taxon>
    </lineage>
</organism>
<proteinExistence type="predicted"/>
<dbReference type="AlphaFoldDB" id="A0A195FTL7"/>
<evidence type="ECO:0000313" key="1">
    <source>
        <dbReference type="EMBL" id="KYN43960.1"/>
    </source>
</evidence>
<reference evidence="1 2" key="1">
    <citation type="submission" date="2016-03" db="EMBL/GenBank/DDBJ databases">
        <title>Trachymyrmex septentrionalis WGS genome.</title>
        <authorList>
            <person name="Nygaard S."/>
            <person name="Hu H."/>
            <person name="Boomsma J."/>
            <person name="Zhang G."/>
        </authorList>
    </citation>
    <scope>NUCLEOTIDE SEQUENCE [LARGE SCALE GENOMIC DNA]</scope>
    <source>
        <strain evidence="1">Tsep2-gDNA-1</strain>
        <tissue evidence="1">Whole body</tissue>
    </source>
</reference>
<dbReference type="Proteomes" id="UP000078541">
    <property type="component" value="Unassembled WGS sequence"/>
</dbReference>
<accession>A0A195FTL7</accession>